<evidence type="ECO:0000256" key="9">
    <source>
        <dbReference type="ARBA" id="ARBA00022840"/>
    </source>
</evidence>
<dbReference type="GO" id="GO:0004713">
    <property type="term" value="F:protein tyrosine kinase activity"/>
    <property type="evidence" value="ECO:0007669"/>
    <property type="project" value="UniProtKB-KW"/>
</dbReference>
<dbReference type="NCBIfam" id="TIGR01007">
    <property type="entry name" value="eps_fam"/>
    <property type="match status" value="1"/>
</dbReference>
<evidence type="ECO:0000256" key="5">
    <source>
        <dbReference type="ARBA" id="ARBA00022679"/>
    </source>
</evidence>
<protein>
    <submittedName>
        <fullName evidence="19">Tyrosine-protein kinase Wzc</fullName>
    </submittedName>
</protein>
<organism evidence="19 20">
    <name type="scientific">Dickeya poaceiphila</name>
    <dbReference type="NCBI Taxonomy" id="568768"/>
    <lineage>
        <taxon>Bacteria</taxon>
        <taxon>Pseudomonadati</taxon>
        <taxon>Pseudomonadota</taxon>
        <taxon>Gammaproteobacteria</taxon>
        <taxon>Enterobacterales</taxon>
        <taxon>Pectobacteriaceae</taxon>
        <taxon>Dickeya</taxon>
    </lineage>
</organism>
<feature type="coiled-coil region" evidence="14">
    <location>
        <begin position="280"/>
        <end position="307"/>
    </location>
</feature>
<evidence type="ECO:0000259" key="18">
    <source>
        <dbReference type="Pfam" id="PF13807"/>
    </source>
</evidence>
<comment type="subcellular location">
    <subcellularLocation>
        <location evidence="1">Cell inner membrane</location>
        <topology evidence="1">Multi-pass membrane protein</topology>
    </subcellularLocation>
</comment>
<dbReference type="FunFam" id="3.40.50.300:FF:000527">
    <property type="entry name" value="Tyrosine-protein kinase etk"/>
    <property type="match status" value="1"/>
</dbReference>
<dbReference type="STRING" id="568768.GCA_000406125_01349"/>
<keyword evidence="9" id="KW-0067">ATP-binding</keyword>
<keyword evidence="12" id="KW-0829">Tyrosine-protein kinase</keyword>
<dbReference type="PANTHER" id="PTHR32309">
    <property type="entry name" value="TYROSINE-PROTEIN KINASE"/>
    <property type="match status" value="1"/>
</dbReference>
<dbReference type="PANTHER" id="PTHR32309:SF32">
    <property type="entry name" value="TYROSINE-PROTEIN KINASE ETK-RELATED"/>
    <property type="match status" value="1"/>
</dbReference>
<evidence type="ECO:0000256" key="4">
    <source>
        <dbReference type="ARBA" id="ARBA00022519"/>
    </source>
</evidence>
<evidence type="ECO:0000256" key="2">
    <source>
        <dbReference type="ARBA" id="ARBA00008883"/>
    </source>
</evidence>
<gene>
    <name evidence="19" type="primary">wzc</name>
    <name evidence="19" type="ORF">Dpoa569_0002506</name>
</gene>
<dbReference type="AlphaFoldDB" id="A0A5B8I850"/>
<dbReference type="RefSeq" id="WP_042869620.1">
    <property type="nucleotide sequence ID" value="NZ_CM001975.1"/>
</dbReference>
<evidence type="ECO:0000256" key="8">
    <source>
        <dbReference type="ARBA" id="ARBA00022777"/>
    </source>
</evidence>
<evidence type="ECO:0000256" key="13">
    <source>
        <dbReference type="ARBA" id="ARBA00053015"/>
    </source>
</evidence>
<keyword evidence="3" id="KW-1003">Cell membrane</keyword>
<feature type="domain" description="Tyrosine-protein kinase G-rich" evidence="18">
    <location>
        <begin position="371"/>
        <end position="451"/>
    </location>
</feature>
<keyword evidence="20" id="KW-1185">Reference proteome</keyword>
<evidence type="ECO:0000256" key="14">
    <source>
        <dbReference type="SAM" id="Coils"/>
    </source>
</evidence>
<name>A0A5B8I850_9GAMM</name>
<evidence type="ECO:0000256" key="12">
    <source>
        <dbReference type="ARBA" id="ARBA00023137"/>
    </source>
</evidence>
<evidence type="ECO:0000256" key="1">
    <source>
        <dbReference type="ARBA" id="ARBA00004429"/>
    </source>
</evidence>
<evidence type="ECO:0000259" key="16">
    <source>
        <dbReference type="Pfam" id="PF02706"/>
    </source>
</evidence>
<evidence type="ECO:0000313" key="20">
    <source>
        <dbReference type="Proteomes" id="UP000320591"/>
    </source>
</evidence>
<feature type="transmembrane region" description="Helical" evidence="15">
    <location>
        <begin position="429"/>
        <end position="449"/>
    </location>
</feature>
<dbReference type="InterPro" id="IPR050445">
    <property type="entry name" value="Bact_polysacc_biosynth/exp"/>
</dbReference>
<dbReference type="Proteomes" id="UP000320591">
    <property type="component" value="Chromosome"/>
</dbReference>
<evidence type="ECO:0000256" key="11">
    <source>
        <dbReference type="ARBA" id="ARBA00023136"/>
    </source>
</evidence>
<reference evidence="19 20" key="1">
    <citation type="journal article" date="2019" name="Environ. Microbiol.">
        <title>The phytopathogenic nature of Dickeya aquatica 174/2 and the dynamic early evolution of Dickeya pathogenicity.</title>
        <authorList>
            <person name="Duprey A."/>
            <person name="Taib N."/>
            <person name="Leonard S."/>
            <person name="Garin T."/>
            <person name="Flandrois J.P."/>
            <person name="Nasser W."/>
            <person name="Brochier-Armanet C."/>
            <person name="Reverchon S."/>
        </authorList>
    </citation>
    <scope>NUCLEOTIDE SEQUENCE [LARGE SCALE GENOMIC DNA]</scope>
    <source>
        <strain evidence="19 20">NCPPB 569</strain>
    </source>
</reference>
<comment type="catalytic activity">
    <reaction evidence="13">
        <text>L-tyrosyl-[protein] + ATP = O-phospho-L-tyrosyl-[protein] + ADP + H(+)</text>
        <dbReference type="Rhea" id="RHEA:10596"/>
        <dbReference type="Rhea" id="RHEA-COMP:10136"/>
        <dbReference type="Rhea" id="RHEA-COMP:20101"/>
        <dbReference type="ChEBI" id="CHEBI:15378"/>
        <dbReference type="ChEBI" id="CHEBI:30616"/>
        <dbReference type="ChEBI" id="CHEBI:46858"/>
        <dbReference type="ChEBI" id="CHEBI:61978"/>
        <dbReference type="ChEBI" id="CHEBI:456216"/>
    </reaction>
</comment>
<evidence type="ECO:0000313" key="19">
    <source>
        <dbReference type="EMBL" id="QDX30594.1"/>
    </source>
</evidence>
<comment type="similarity">
    <text evidence="2">Belongs to the etk/wzc family.</text>
</comment>
<feature type="domain" description="AAA" evidence="17">
    <location>
        <begin position="535"/>
        <end position="655"/>
    </location>
</feature>
<evidence type="ECO:0000256" key="15">
    <source>
        <dbReference type="SAM" id="Phobius"/>
    </source>
</evidence>
<evidence type="ECO:0000256" key="3">
    <source>
        <dbReference type="ARBA" id="ARBA00022475"/>
    </source>
</evidence>
<evidence type="ECO:0000256" key="7">
    <source>
        <dbReference type="ARBA" id="ARBA00022741"/>
    </source>
</evidence>
<feature type="transmembrane region" description="Helical" evidence="15">
    <location>
        <begin position="32"/>
        <end position="51"/>
    </location>
</feature>
<dbReference type="Pfam" id="PF02706">
    <property type="entry name" value="Wzz"/>
    <property type="match status" value="1"/>
</dbReference>
<dbReference type="InterPro" id="IPR027417">
    <property type="entry name" value="P-loop_NTPase"/>
</dbReference>
<dbReference type="SUPFAM" id="SSF52540">
    <property type="entry name" value="P-loop containing nucleoside triphosphate hydrolases"/>
    <property type="match status" value="1"/>
</dbReference>
<dbReference type="InterPro" id="IPR025669">
    <property type="entry name" value="AAA_dom"/>
</dbReference>
<dbReference type="NCBIfam" id="NF008568">
    <property type="entry name" value="PRK11519.1"/>
    <property type="match status" value="1"/>
</dbReference>
<keyword evidence="14" id="KW-0175">Coiled coil</keyword>
<dbReference type="Pfam" id="PF23607">
    <property type="entry name" value="WZC_N"/>
    <property type="match status" value="1"/>
</dbReference>
<keyword evidence="5" id="KW-0808">Transferase</keyword>
<accession>A0A5B8I850</accession>
<dbReference type="InterPro" id="IPR003856">
    <property type="entry name" value="LPS_length_determ_N"/>
</dbReference>
<evidence type="ECO:0000256" key="10">
    <source>
        <dbReference type="ARBA" id="ARBA00022989"/>
    </source>
</evidence>
<dbReference type="Gene3D" id="3.40.50.300">
    <property type="entry name" value="P-loop containing nucleotide triphosphate hydrolases"/>
    <property type="match status" value="1"/>
</dbReference>
<sequence length="727" mass="80653">MSERITVKKTEAGKADEIDLGRLLGTVLDHRWLIISITAIFTMLGILYALLATPVYQADAMVQVEQNISDSLMNDISKVLPDSKPQSAPEVELLRSRMVVGKTVQDLGLEIRAEQKYFPIVGKGIARLRDELKDEEPAQIALSRLSVPNSWLDEKMTVTIQEGGTYRFIAGKDADFIGHIGQLESHGGFSLLVSDTTATPGTVFSVTKKNMLTAINDIQDNLTVMDKGKDTGVLQLTLEGRDPNLVRKTLASISNNYLQQNVDRKSEEAARSLAFLKEQLPLVRASLETAEDKLNKYRQQKDSVDLSLEAKSVLDTMVDVESQLNQLTFREAEISKLYTREHPAYRSLLEKRVTLEKERDNLNRRISSMPKTQQEIVRLTRDVDVGQEVYVQLMNKQQELSINKASTIGNVRIIDPAVVQLKPVKPKKALVIVLATILGGVAAIAFVLLKTLLHQGIESPEQLEERGINVYASVPLSEWQQKKDREFVGRNRKRNARSDSLLAVGNPADMALEAIRSLRTSLHFAMMEAKNNVLMISGASPGIGKSFISVNLGAVIAQAGQRVLIVDCDMRKGYAHHLMGTTPENGLSDVLSGQIDAQQALRTTVVKNLFFIPRGQIPPNPSELLMHGNFTAFIDWATQQFDIVLLDTPPILAVTDAAIIGRQAGTSLLVARFETNTPKEVEISIRRFEQNGAPIKGVILNAVIRRALSYYSYGYDSYQYSYGADKN</sequence>
<dbReference type="GO" id="GO:0005886">
    <property type="term" value="C:plasma membrane"/>
    <property type="evidence" value="ECO:0007669"/>
    <property type="project" value="UniProtKB-SubCell"/>
</dbReference>
<dbReference type="EMBL" id="CP042220">
    <property type="protein sequence ID" value="QDX30594.1"/>
    <property type="molecule type" value="Genomic_DNA"/>
</dbReference>
<dbReference type="CDD" id="cd05387">
    <property type="entry name" value="BY-kinase"/>
    <property type="match status" value="1"/>
</dbReference>
<proteinExistence type="inferred from homology"/>
<keyword evidence="7" id="KW-0547">Nucleotide-binding</keyword>
<evidence type="ECO:0000259" key="17">
    <source>
        <dbReference type="Pfam" id="PF13614"/>
    </source>
</evidence>
<dbReference type="Pfam" id="PF13807">
    <property type="entry name" value="GNVR"/>
    <property type="match status" value="1"/>
</dbReference>
<keyword evidence="6 15" id="KW-0812">Transmembrane</keyword>
<keyword evidence="11 15" id="KW-0472">Membrane</keyword>
<dbReference type="InterPro" id="IPR005702">
    <property type="entry name" value="Wzc-like_C"/>
</dbReference>
<feature type="domain" description="Polysaccharide chain length determinant N-terminal" evidence="16">
    <location>
        <begin position="16"/>
        <end position="107"/>
    </location>
</feature>
<evidence type="ECO:0000256" key="6">
    <source>
        <dbReference type="ARBA" id="ARBA00022692"/>
    </source>
</evidence>
<dbReference type="GO" id="GO:0005524">
    <property type="term" value="F:ATP binding"/>
    <property type="evidence" value="ECO:0007669"/>
    <property type="project" value="UniProtKB-KW"/>
</dbReference>
<keyword evidence="4" id="KW-0997">Cell inner membrane</keyword>
<keyword evidence="8 19" id="KW-0418">Kinase</keyword>
<dbReference type="KEGG" id="dic:Dpoa569_0002506"/>
<dbReference type="InterPro" id="IPR032807">
    <property type="entry name" value="GNVR"/>
</dbReference>
<dbReference type="OrthoDB" id="9775724at2"/>
<dbReference type="GO" id="GO:0042802">
    <property type="term" value="F:identical protein binding"/>
    <property type="evidence" value="ECO:0007669"/>
    <property type="project" value="UniProtKB-ARBA"/>
</dbReference>
<keyword evidence="10 15" id="KW-1133">Transmembrane helix</keyword>
<dbReference type="Pfam" id="PF13614">
    <property type="entry name" value="AAA_31"/>
    <property type="match status" value="1"/>
</dbReference>